<comment type="caution">
    <text evidence="3">The sequence shown here is derived from an EMBL/GenBank/DDBJ whole genome shotgun (WGS) entry which is preliminary data.</text>
</comment>
<sequence>MLSDADGATRATAAEVCRNFGLWQDRAMRGPVLVTNHGRPKTVLLSIENYERRCDASGEVVGPAAMAVERMAQGFVMFDERLRLISANRAACDHWSSAVAAMQGLSVAELFGRNSAAAVERMLMRVSVTHEARRAEIADATGDRTLDLHAFPTDRGVALLFDVLDPAAIRAAAERDALVALIDDAGAATARINLRGCLVEAGAGFAALCGDPGASRTLADLVGSDDRDAVADMAERVLSAGETLRLSVRLSGPAHGRSAMLAVSPTRSPAHAITGAVVMVTPMQAAPASLRMVG</sequence>
<dbReference type="Pfam" id="PF08448">
    <property type="entry name" value="PAS_4"/>
    <property type="match status" value="1"/>
</dbReference>
<dbReference type="SUPFAM" id="SSF55785">
    <property type="entry name" value="PYP-like sensor domain (PAS domain)"/>
    <property type="match status" value="1"/>
</dbReference>
<dbReference type="NCBIfam" id="TIGR01552">
    <property type="entry name" value="phd_fam"/>
    <property type="match status" value="1"/>
</dbReference>
<evidence type="ECO:0000256" key="1">
    <source>
        <dbReference type="ARBA" id="ARBA00009981"/>
    </source>
</evidence>
<evidence type="ECO:0000313" key="4">
    <source>
        <dbReference type="Proteomes" id="UP000734218"/>
    </source>
</evidence>
<keyword evidence="4" id="KW-1185">Reference proteome</keyword>
<gene>
    <name evidence="3" type="ORF">GGR88_000499</name>
</gene>
<comment type="similarity">
    <text evidence="1">Belongs to the phD/YefM antitoxin family.</text>
</comment>
<feature type="domain" description="PAS fold-4" evidence="2">
    <location>
        <begin position="69"/>
        <end position="153"/>
    </location>
</feature>
<dbReference type="InterPro" id="IPR013656">
    <property type="entry name" value="PAS_4"/>
</dbReference>
<proteinExistence type="inferred from homology"/>
<dbReference type="InterPro" id="IPR035965">
    <property type="entry name" value="PAS-like_dom_sf"/>
</dbReference>
<dbReference type="EMBL" id="JAATJE010000001">
    <property type="protein sequence ID" value="NJC33025.1"/>
    <property type="molecule type" value="Genomic_DNA"/>
</dbReference>
<reference evidence="3 4" key="1">
    <citation type="submission" date="2020-03" db="EMBL/GenBank/DDBJ databases">
        <title>Genomic Encyclopedia of Type Strains, Phase IV (KMG-IV): sequencing the most valuable type-strain genomes for metagenomic binning, comparative biology and taxonomic classification.</title>
        <authorList>
            <person name="Goeker M."/>
        </authorList>
    </citation>
    <scope>NUCLEOTIDE SEQUENCE [LARGE SCALE GENOMIC DNA]</scope>
    <source>
        <strain evidence="3 4">DSM 27651</strain>
    </source>
</reference>
<dbReference type="RefSeq" id="WP_167952654.1">
    <property type="nucleotide sequence ID" value="NZ_JAATJE010000001.1"/>
</dbReference>
<dbReference type="Gene3D" id="3.40.1620.10">
    <property type="entry name" value="YefM-like domain"/>
    <property type="match status" value="1"/>
</dbReference>
<evidence type="ECO:0000259" key="2">
    <source>
        <dbReference type="Pfam" id="PF08448"/>
    </source>
</evidence>
<accession>A0ABX0XIG5</accession>
<organism evidence="3 4">
    <name type="scientific">Sphingomonas jejuensis</name>
    <dbReference type="NCBI Taxonomy" id="904715"/>
    <lineage>
        <taxon>Bacteria</taxon>
        <taxon>Pseudomonadati</taxon>
        <taxon>Pseudomonadota</taxon>
        <taxon>Alphaproteobacteria</taxon>
        <taxon>Sphingomonadales</taxon>
        <taxon>Sphingomonadaceae</taxon>
        <taxon>Sphingomonas</taxon>
    </lineage>
</organism>
<protein>
    <submittedName>
        <fullName evidence="3">Prevent-host-death family protein</fullName>
    </submittedName>
</protein>
<dbReference type="Proteomes" id="UP000734218">
    <property type="component" value="Unassembled WGS sequence"/>
</dbReference>
<evidence type="ECO:0000313" key="3">
    <source>
        <dbReference type="EMBL" id="NJC33025.1"/>
    </source>
</evidence>
<dbReference type="Gene3D" id="3.30.450.20">
    <property type="entry name" value="PAS domain"/>
    <property type="match status" value="1"/>
</dbReference>
<dbReference type="InterPro" id="IPR036165">
    <property type="entry name" value="YefM-like_sf"/>
</dbReference>
<dbReference type="SUPFAM" id="SSF143120">
    <property type="entry name" value="YefM-like"/>
    <property type="match status" value="1"/>
</dbReference>
<name>A0ABX0XIG5_9SPHN</name>